<keyword evidence="2" id="KW-0175">Coiled coil</keyword>
<keyword evidence="6" id="KW-1185">Reference proteome</keyword>
<dbReference type="CDD" id="cd12797">
    <property type="entry name" value="M23_peptidase"/>
    <property type="match status" value="1"/>
</dbReference>
<feature type="coiled-coil region" evidence="2">
    <location>
        <begin position="71"/>
        <end position="98"/>
    </location>
</feature>
<organism evidence="5 6">
    <name type="scientific">Stygiobacter electus</name>
    <dbReference type="NCBI Taxonomy" id="3032292"/>
    <lineage>
        <taxon>Bacteria</taxon>
        <taxon>Pseudomonadati</taxon>
        <taxon>Ignavibacteriota</taxon>
        <taxon>Ignavibacteria</taxon>
        <taxon>Ignavibacteriales</taxon>
        <taxon>Melioribacteraceae</taxon>
        <taxon>Stygiobacter</taxon>
    </lineage>
</organism>
<keyword evidence="3" id="KW-0812">Transmembrane</keyword>
<feature type="domain" description="M23ase beta-sheet core" evidence="4">
    <location>
        <begin position="176"/>
        <end position="271"/>
    </location>
</feature>
<evidence type="ECO:0000313" key="6">
    <source>
        <dbReference type="Proteomes" id="UP001221302"/>
    </source>
</evidence>
<sequence>MKWLNFETLKNASFYFTPNLPVIATKRYKFSLLRGLGIIALYTLASWLVLILILSLTPLKDTIFTIDNKELINQREKIEKLQNRVLLLTQQLQEISSVNERMKYAIKLAQRDSINPKDPLYDTLKQKIKKKINIEGNILFIVKDLYEKIFQDKNEKILFFEPVQGIITQFFEPSKGHMGIDYGVKVNTPVYATAGGIVTFADYTIDYGYTIIIQHSNNYTSIYKHCESLLKRERDVVLQGELIALSGNSGKKTTGPHLHFEIWKNGKPINPQSLIIK</sequence>
<keyword evidence="3" id="KW-1133">Transmembrane helix</keyword>
<dbReference type="Proteomes" id="UP001221302">
    <property type="component" value="Unassembled WGS sequence"/>
</dbReference>
<dbReference type="SUPFAM" id="SSF51261">
    <property type="entry name" value="Duplicated hybrid motif"/>
    <property type="match status" value="1"/>
</dbReference>
<comment type="caution">
    <text evidence="5">The sequence shown here is derived from an EMBL/GenBank/DDBJ whole genome shotgun (WGS) entry which is preliminary data.</text>
</comment>
<dbReference type="PANTHER" id="PTHR21666:SF289">
    <property type="entry name" value="L-ALA--D-GLU ENDOPEPTIDASE"/>
    <property type="match status" value="1"/>
</dbReference>
<evidence type="ECO:0000256" key="1">
    <source>
        <dbReference type="ARBA" id="ARBA00022729"/>
    </source>
</evidence>
<evidence type="ECO:0000256" key="3">
    <source>
        <dbReference type="SAM" id="Phobius"/>
    </source>
</evidence>
<dbReference type="InterPro" id="IPR016047">
    <property type="entry name" value="M23ase_b-sheet_dom"/>
</dbReference>
<protein>
    <submittedName>
        <fullName evidence="5">M23 family metallopeptidase</fullName>
    </submittedName>
</protein>
<reference evidence="5" key="1">
    <citation type="submission" date="2023-03" db="EMBL/GenBank/DDBJ databases">
        <title>Stygiobacter electus gen. nov., sp. nov., facultatively anaerobic thermotolerant bacterium of the class Ignavibacteria from a well of Yessentuki mineral water deposit.</title>
        <authorList>
            <person name="Podosokorskaya O.A."/>
            <person name="Elcheninov A.G."/>
            <person name="Petrova N.F."/>
            <person name="Zavarzina D.G."/>
            <person name="Kublanov I.V."/>
            <person name="Merkel A.Y."/>
        </authorList>
    </citation>
    <scope>NUCLEOTIDE SEQUENCE</scope>
    <source>
        <strain evidence="5">09-Me</strain>
    </source>
</reference>
<evidence type="ECO:0000259" key="4">
    <source>
        <dbReference type="Pfam" id="PF01551"/>
    </source>
</evidence>
<dbReference type="EMBL" id="JARGDL010000002">
    <property type="protein sequence ID" value="MDF1610914.1"/>
    <property type="molecule type" value="Genomic_DNA"/>
</dbReference>
<feature type="transmembrane region" description="Helical" evidence="3">
    <location>
        <begin position="36"/>
        <end position="56"/>
    </location>
</feature>
<dbReference type="RefSeq" id="WP_321534680.1">
    <property type="nucleotide sequence ID" value="NZ_JARGDL010000002.1"/>
</dbReference>
<dbReference type="InterPro" id="IPR050570">
    <property type="entry name" value="Cell_wall_metabolism_enzyme"/>
</dbReference>
<dbReference type="Pfam" id="PF01551">
    <property type="entry name" value="Peptidase_M23"/>
    <property type="match status" value="1"/>
</dbReference>
<dbReference type="InterPro" id="IPR011055">
    <property type="entry name" value="Dup_hybrid_motif"/>
</dbReference>
<accession>A0AAE3NYP2</accession>
<keyword evidence="1" id="KW-0732">Signal</keyword>
<evidence type="ECO:0000256" key="2">
    <source>
        <dbReference type="SAM" id="Coils"/>
    </source>
</evidence>
<gene>
    <name evidence="5" type="ORF">P0M35_02015</name>
</gene>
<evidence type="ECO:0000313" key="5">
    <source>
        <dbReference type="EMBL" id="MDF1610914.1"/>
    </source>
</evidence>
<dbReference type="PANTHER" id="PTHR21666">
    <property type="entry name" value="PEPTIDASE-RELATED"/>
    <property type="match status" value="1"/>
</dbReference>
<name>A0AAE3NYP2_9BACT</name>
<keyword evidence="3" id="KW-0472">Membrane</keyword>
<proteinExistence type="predicted"/>
<dbReference type="Gene3D" id="2.70.70.10">
    <property type="entry name" value="Glucose Permease (Domain IIA)"/>
    <property type="match status" value="1"/>
</dbReference>
<dbReference type="GO" id="GO:0004222">
    <property type="term" value="F:metalloendopeptidase activity"/>
    <property type="evidence" value="ECO:0007669"/>
    <property type="project" value="TreeGrafter"/>
</dbReference>
<dbReference type="AlphaFoldDB" id="A0AAE3NYP2"/>